<gene>
    <name evidence="4" type="ORF">CTHT_0049600</name>
</gene>
<dbReference type="AlphaFoldDB" id="G0SBB2"/>
<protein>
    <submittedName>
        <fullName evidence="4">Dehydrogenase-like protein</fullName>
    </submittedName>
</protein>
<keyword evidence="5" id="KW-1185">Reference proteome</keyword>
<dbReference type="HOGENOM" id="CLU_010194_12_1_1"/>
<dbReference type="SUPFAM" id="SSF51735">
    <property type="entry name" value="NAD(P)-binding Rossmann-fold domains"/>
    <property type="match status" value="1"/>
</dbReference>
<reference evidence="4 5" key="1">
    <citation type="journal article" date="2011" name="Cell">
        <title>Insight into structure and assembly of the nuclear pore complex by utilizing the genome of a eukaryotic thermophile.</title>
        <authorList>
            <person name="Amlacher S."/>
            <person name="Sarges P."/>
            <person name="Flemming D."/>
            <person name="van Noort V."/>
            <person name="Kunze R."/>
            <person name="Devos D.P."/>
            <person name="Arumugam M."/>
            <person name="Bork P."/>
            <person name="Hurt E."/>
        </authorList>
    </citation>
    <scope>NUCLEOTIDE SEQUENCE [LARGE SCALE GENOMIC DNA]</scope>
    <source>
        <strain evidence="5">DSM 1495 / CBS 144.50 / IMI 039719</strain>
    </source>
</reference>
<dbReference type="PANTHER" id="PTHR43618:SF18">
    <property type="entry name" value="SHORT CHAIN DEHYDROGENASE_REDUCTASE FAMILY (AFU_ORTHOLOGUE AFUA_5G12480)"/>
    <property type="match status" value="1"/>
</dbReference>
<organism evidence="5">
    <name type="scientific">Chaetomium thermophilum (strain DSM 1495 / CBS 144.50 / IMI 039719)</name>
    <name type="common">Thermochaetoides thermophila</name>
    <dbReference type="NCBI Taxonomy" id="759272"/>
    <lineage>
        <taxon>Eukaryota</taxon>
        <taxon>Fungi</taxon>
        <taxon>Dikarya</taxon>
        <taxon>Ascomycota</taxon>
        <taxon>Pezizomycotina</taxon>
        <taxon>Sordariomycetes</taxon>
        <taxon>Sordariomycetidae</taxon>
        <taxon>Sordariales</taxon>
        <taxon>Chaetomiaceae</taxon>
        <taxon>Thermochaetoides</taxon>
    </lineage>
</organism>
<comment type="similarity">
    <text evidence="1">Belongs to the short-chain dehydrogenases/reductases (SDR) family.</text>
</comment>
<dbReference type="Pfam" id="PF00106">
    <property type="entry name" value="adh_short"/>
    <property type="match status" value="1"/>
</dbReference>
<accession>G0SBB2</accession>
<dbReference type="PANTHER" id="PTHR43618">
    <property type="entry name" value="7-ALPHA-HYDROXYSTEROID DEHYDROGENASE"/>
    <property type="match status" value="1"/>
</dbReference>
<dbReference type="InterPro" id="IPR036291">
    <property type="entry name" value="NAD(P)-bd_dom_sf"/>
</dbReference>
<dbReference type="STRING" id="759272.G0SBB2"/>
<dbReference type="Pfam" id="PF13561">
    <property type="entry name" value="adh_short_C2"/>
    <property type="match status" value="1"/>
</dbReference>
<evidence type="ECO:0000256" key="2">
    <source>
        <dbReference type="ARBA" id="ARBA00022857"/>
    </source>
</evidence>
<evidence type="ECO:0000256" key="1">
    <source>
        <dbReference type="ARBA" id="ARBA00006484"/>
    </source>
</evidence>
<dbReference type="eggNOG" id="KOG0725">
    <property type="taxonomic scope" value="Eukaryota"/>
</dbReference>
<keyword evidence="3" id="KW-0560">Oxidoreductase</keyword>
<sequence length="308" mass="32138">MGGAAIDKSKLSAESIFRVDGLVAVITGGGTGIGLTMAKSLSANGASKVYILGRRLSALQSASQSAPNLIPIQCDVTSYSSLQSAVDKITAETGYINLLICNAGVADPASKNFDPTLSLKENRERMLTPEAMEGMNRTFETNVTGAYYTMVAFLDLLEEGNKRALRGGWGKPEREGGDVLSVQSQVIFTASIAAYSRHAASGPAYAGSKAAVVQLVKQASSGLARYGLRVNAIAPGLFPSELAQGLTGGRDPSTEGPDHPLFIPARRFGVEEEIAGAILYLASKAGAFCNGSILMFDGGRLSVMVGSY</sequence>
<evidence type="ECO:0000313" key="4">
    <source>
        <dbReference type="EMBL" id="EGS19492.1"/>
    </source>
</evidence>
<dbReference type="GeneID" id="18258998"/>
<dbReference type="EMBL" id="GL988044">
    <property type="protein sequence ID" value="EGS19492.1"/>
    <property type="molecule type" value="Genomic_DNA"/>
</dbReference>
<dbReference type="InterPro" id="IPR020904">
    <property type="entry name" value="Sc_DH/Rdtase_CS"/>
</dbReference>
<dbReference type="InterPro" id="IPR002347">
    <property type="entry name" value="SDR_fam"/>
</dbReference>
<dbReference type="CDD" id="cd05233">
    <property type="entry name" value="SDR_c"/>
    <property type="match status" value="1"/>
</dbReference>
<proteinExistence type="inferred from homology"/>
<dbReference type="OMA" id="LFTDFSM"/>
<dbReference type="OrthoDB" id="2962696at2759"/>
<evidence type="ECO:0000313" key="5">
    <source>
        <dbReference type="Proteomes" id="UP000008066"/>
    </source>
</evidence>
<keyword evidence="2" id="KW-0521">NADP</keyword>
<dbReference type="RefSeq" id="XP_006695314.1">
    <property type="nucleotide sequence ID" value="XM_006695251.1"/>
</dbReference>
<dbReference type="PRINTS" id="PR00081">
    <property type="entry name" value="GDHRDH"/>
</dbReference>
<dbReference type="Gene3D" id="3.40.50.720">
    <property type="entry name" value="NAD(P)-binding Rossmann-like Domain"/>
    <property type="match status" value="1"/>
</dbReference>
<dbReference type="InterPro" id="IPR052178">
    <property type="entry name" value="Sec_Metab_Biosynth_SDR"/>
</dbReference>
<dbReference type="GO" id="GO:0016491">
    <property type="term" value="F:oxidoreductase activity"/>
    <property type="evidence" value="ECO:0007669"/>
    <property type="project" value="UniProtKB-KW"/>
</dbReference>
<dbReference type="Proteomes" id="UP000008066">
    <property type="component" value="Unassembled WGS sequence"/>
</dbReference>
<dbReference type="KEGG" id="cthr:CTHT_0049600"/>
<evidence type="ECO:0000256" key="3">
    <source>
        <dbReference type="ARBA" id="ARBA00023002"/>
    </source>
</evidence>
<dbReference type="PROSITE" id="PS00061">
    <property type="entry name" value="ADH_SHORT"/>
    <property type="match status" value="1"/>
</dbReference>
<name>G0SBB2_CHATD</name>